<dbReference type="Pfam" id="PF12400">
    <property type="entry name" value="STIMATE"/>
    <property type="match status" value="1"/>
</dbReference>
<dbReference type="STRING" id="2282107.A0A286UNV0"/>
<reference evidence="3 4" key="1">
    <citation type="journal article" date="2017" name="Mol. Ecol.">
        <title>Comparative and population genomic landscape of Phellinus noxius: A hypervariable fungus causing root rot in trees.</title>
        <authorList>
            <person name="Chung C.L."/>
            <person name="Lee T.J."/>
            <person name="Akiba M."/>
            <person name="Lee H.H."/>
            <person name="Kuo T.H."/>
            <person name="Liu D."/>
            <person name="Ke H.M."/>
            <person name="Yokoi T."/>
            <person name="Roa M.B."/>
            <person name="Lu M.J."/>
            <person name="Chang Y.Y."/>
            <person name="Ann P.J."/>
            <person name="Tsai J.N."/>
            <person name="Chen C.Y."/>
            <person name="Tzean S.S."/>
            <person name="Ota Y."/>
            <person name="Hattori T."/>
            <person name="Sahashi N."/>
            <person name="Liou R.F."/>
            <person name="Kikuchi T."/>
            <person name="Tsai I.J."/>
        </authorList>
    </citation>
    <scope>NUCLEOTIDE SEQUENCE [LARGE SCALE GENOMIC DNA]</scope>
    <source>
        <strain evidence="3 4">FFPRI411160</strain>
    </source>
</reference>
<keyword evidence="2" id="KW-1133">Transmembrane helix</keyword>
<feature type="region of interest" description="Disordered" evidence="1">
    <location>
        <begin position="293"/>
        <end position="365"/>
    </location>
</feature>
<feature type="region of interest" description="Disordered" evidence="1">
    <location>
        <begin position="236"/>
        <end position="263"/>
    </location>
</feature>
<proteinExistence type="predicted"/>
<keyword evidence="2" id="KW-0812">Transmembrane</keyword>
<sequence>MNSLQFSHAMLLNDVTNDSLPPPLLSDDFPVDQRKCRLLGPTALVVQALMGVFVILSLVYKRQRETRKRPWRIWMFDVSKQVVGQMFVHGVNLLISGIGAHHSSGNPCAVYFLNILIDTTLGVGIIYFIHRLLTHIFSDLLELKGFKSGQYGSPPSVLFWLRQAAIYVTALTTMKLLVIGLFAIWPGIFRFGDWLLSWTGGGDAIQVIFVMGLFPIAMNVLQFWLIDSIVKAGPQDDERTLGSSPRHSEDREPLVNGDEHHDNENYSHTIFDVESQRDLHANIHIIDDNETVADEEMKKASSSKVSTISQEDGHAYPPLSSSQRSHSSIDSNRSQKETFSRSSSAQSTLSQRPGNPPLEVSSSNN</sequence>
<feature type="transmembrane region" description="Helical" evidence="2">
    <location>
        <begin position="205"/>
        <end position="226"/>
    </location>
</feature>
<evidence type="ECO:0000313" key="3">
    <source>
        <dbReference type="EMBL" id="PAV21242.1"/>
    </source>
</evidence>
<dbReference type="InterPro" id="IPR022127">
    <property type="entry name" value="STIMATE/YPL162C"/>
</dbReference>
<dbReference type="GO" id="GO:0016020">
    <property type="term" value="C:membrane"/>
    <property type="evidence" value="ECO:0007669"/>
    <property type="project" value="TreeGrafter"/>
</dbReference>
<feature type="transmembrane region" description="Helical" evidence="2">
    <location>
        <begin position="82"/>
        <end position="103"/>
    </location>
</feature>
<accession>A0A286UNV0</accession>
<evidence type="ECO:0000256" key="1">
    <source>
        <dbReference type="SAM" id="MobiDB-lite"/>
    </source>
</evidence>
<organism evidence="3 4">
    <name type="scientific">Pyrrhoderma noxium</name>
    <dbReference type="NCBI Taxonomy" id="2282107"/>
    <lineage>
        <taxon>Eukaryota</taxon>
        <taxon>Fungi</taxon>
        <taxon>Dikarya</taxon>
        <taxon>Basidiomycota</taxon>
        <taxon>Agaricomycotina</taxon>
        <taxon>Agaricomycetes</taxon>
        <taxon>Hymenochaetales</taxon>
        <taxon>Hymenochaetaceae</taxon>
        <taxon>Pyrrhoderma</taxon>
    </lineage>
</organism>
<dbReference type="Proteomes" id="UP000217199">
    <property type="component" value="Unassembled WGS sequence"/>
</dbReference>
<feature type="transmembrane region" description="Helical" evidence="2">
    <location>
        <begin position="164"/>
        <end position="185"/>
    </location>
</feature>
<dbReference type="PANTHER" id="PTHR31735:SF1">
    <property type="entry name" value="VACUOLAR MEMBRANE PROTEIN YPL162C"/>
    <property type="match status" value="1"/>
</dbReference>
<comment type="caution">
    <text evidence="3">The sequence shown here is derived from an EMBL/GenBank/DDBJ whole genome shotgun (WGS) entry which is preliminary data.</text>
</comment>
<feature type="transmembrane region" description="Helical" evidence="2">
    <location>
        <begin position="109"/>
        <end position="129"/>
    </location>
</feature>
<dbReference type="PANTHER" id="PTHR31735">
    <property type="entry name" value="VACUOLAR MEMBRANE PROTEIN YPL162C"/>
    <property type="match status" value="1"/>
</dbReference>
<dbReference type="AlphaFoldDB" id="A0A286UNV0"/>
<evidence type="ECO:0000256" key="2">
    <source>
        <dbReference type="SAM" id="Phobius"/>
    </source>
</evidence>
<evidence type="ECO:0000313" key="4">
    <source>
        <dbReference type="Proteomes" id="UP000217199"/>
    </source>
</evidence>
<feature type="transmembrane region" description="Helical" evidence="2">
    <location>
        <begin position="38"/>
        <end position="61"/>
    </location>
</feature>
<keyword evidence="4" id="KW-1185">Reference proteome</keyword>
<feature type="compositionally biased region" description="Polar residues" evidence="1">
    <location>
        <begin position="300"/>
        <end position="310"/>
    </location>
</feature>
<dbReference type="OrthoDB" id="431202at2759"/>
<feature type="compositionally biased region" description="Low complexity" evidence="1">
    <location>
        <begin position="340"/>
        <end position="352"/>
    </location>
</feature>
<name>A0A286UNV0_9AGAM</name>
<dbReference type="InParanoid" id="A0A286UNV0"/>
<protein>
    <submittedName>
        <fullName evidence="3">Vacuolar membrane</fullName>
    </submittedName>
</protein>
<feature type="compositionally biased region" description="Low complexity" evidence="1">
    <location>
        <begin position="320"/>
        <end position="332"/>
    </location>
</feature>
<dbReference type="EMBL" id="NBII01000003">
    <property type="protein sequence ID" value="PAV21242.1"/>
    <property type="molecule type" value="Genomic_DNA"/>
</dbReference>
<gene>
    <name evidence="3" type="ORF">PNOK_0386900</name>
</gene>
<keyword evidence="2" id="KW-0472">Membrane</keyword>